<dbReference type="RefSeq" id="WP_022040108.1">
    <property type="nucleotide sequence ID" value="NZ_JACSPP010000016.1"/>
</dbReference>
<accession>A0ABR8Y7N0</accession>
<keyword evidence="7" id="KW-0143">Chaperone</keyword>
<dbReference type="PANTHER" id="PTHR47861:SF3">
    <property type="entry name" value="FKBP-TYPE PEPTIDYL-PROLYL CIS-TRANS ISOMERASE SLYD"/>
    <property type="match status" value="1"/>
</dbReference>
<evidence type="ECO:0000313" key="13">
    <source>
        <dbReference type="EMBL" id="MBD8040225.1"/>
    </source>
</evidence>
<evidence type="ECO:0000259" key="12">
    <source>
        <dbReference type="Pfam" id="PF00254"/>
    </source>
</evidence>
<dbReference type="GO" id="GO:0016853">
    <property type="term" value="F:isomerase activity"/>
    <property type="evidence" value="ECO:0007669"/>
    <property type="project" value="UniProtKB-KW"/>
</dbReference>
<evidence type="ECO:0000256" key="5">
    <source>
        <dbReference type="ARBA" id="ARBA00022490"/>
    </source>
</evidence>
<organism evidence="13 14">
    <name type="scientific">Phocaeicola intestinalis</name>
    <dbReference type="NCBI Taxonomy" id="2762212"/>
    <lineage>
        <taxon>Bacteria</taxon>
        <taxon>Pseudomonadati</taxon>
        <taxon>Bacteroidota</taxon>
        <taxon>Bacteroidia</taxon>
        <taxon>Bacteroidales</taxon>
        <taxon>Bacteroidaceae</taxon>
        <taxon>Phocaeicola</taxon>
    </lineage>
</organism>
<comment type="subcellular location">
    <subcellularLocation>
        <location evidence="2">Cytoplasm</location>
    </subcellularLocation>
</comment>
<dbReference type="SUPFAM" id="SSF54534">
    <property type="entry name" value="FKBP-like"/>
    <property type="match status" value="1"/>
</dbReference>
<dbReference type="PANTHER" id="PTHR47861">
    <property type="entry name" value="FKBP-TYPE PEPTIDYL-PROLYL CIS-TRANS ISOMERASE SLYD"/>
    <property type="match status" value="1"/>
</dbReference>
<evidence type="ECO:0000256" key="2">
    <source>
        <dbReference type="ARBA" id="ARBA00004496"/>
    </source>
</evidence>
<dbReference type="Proteomes" id="UP000620874">
    <property type="component" value="Unassembled WGS sequence"/>
</dbReference>
<keyword evidence="8 13" id="KW-0413">Isomerase</keyword>
<evidence type="ECO:0000256" key="4">
    <source>
        <dbReference type="ARBA" id="ARBA00013194"/>
    </source>
</evidence>
<evidence type="ECO:0000256" key="8">
    <source>
        <dbReference type="ARBA" id="ARBA00023235"/>
    </source>
</evidence>
<sequence length="198" mass="21697">MENKYITVSYRLYAMNGGEKELIEEAPAAHPFQFISGIGYTLDRFEKEITALEKGADFSFTIPCAEAYGERDEDNVRQVSKAMFCDPDGNFDSENIYPGNIIMLNDNEGHRFYANVGEITDDKVVIDLNHPHAGKDLMFEGKIIEMRPATNKEIEEIVNAMSGGCGGHCEGCGGGCGEEGHHHHDEDGCCGGGCGHCH</sequence>
<comment type="caution">
    <text evidence="13">The sequence shown here is derived from an EMBL/GenBank/DDBJ whole genome shotgun (WGS) entry which is preliminary data.</text>
</comment>
<comment type="function">
    <text evidence="9">Also involved in hydrogenase metallocenter assembly, probably by participating in the nickel insertion step. This function in hydrogenase biosynthesis requires chaperone activity and the presence of the metal-binding domain, but not PPIase activity.</text>
</comment>
<keyword evidence="5" id="KW-0963">Cytoplasm</keyword>
<dbReference type="EMBL" id="JACSPP010000016">
    <property type="protein sequence ID" value="MBD8040225.1"/>
    <property type="molecule type" value="Genomic_DNA"/>
</dbReference>
<evidence type="ECO:0000256" key="10">
    <source>
        <dbReference type="ARBA" id="ARBA00040015"/>
    </source>
</evidence>
<keyword evidence="6" id="KW-0697">Rotamase</keyword>
<dbReference type="InterPro" id="IPR046357">
    <property type="entry name" value="PPIase_dom_sf"/>
</dbReference>
<evidence type="ECO:0000256" key="6">
    <source>
        <dbReference type="ARBA" id="ARBA00023110"/>
    </source>
</evidence>
<dbReference type="Pfam" id="PF00254">
    <property type="entry name" value="FKBP_C"/>
    <property type="match status" value="1"/>
</dbReference>
<evidence type="ECO:0000256" key="9">
    <source>
        <dbReference type="ARBA" id="ARBA00037071"/>
    </source>
</evidence>
<dbReference type="EC" id="5.2.1.8" evidence="4"/>
<dbReference type="Gene3D" id="3.10.50.40">
    <property type="match status" value="1"/>
</dbReference>
<name>A0ABR8Y7N0_9BACT</name>
<feature type="domain" description="PPIase FKBP-type" evidence="12">
    <location>
        <begin position="4"/>
        <end position="82"/>
    </location>
</feature>
<evidence type="ECO:0000256" key="3">
    <source>
        <dbReference type="ARBA" id="ARBA00006577"/>
    </source>
</evidence>
<reference evidence="13 14" key="1">
    <citation type="submission" date="2020-08" db="EMBL/GenBank/DDBJ databases">
        <title>A Genomic Blueprint of the Chicken Gut Microbiome.</title>
        <authorList>
            <person name="Gilroy R."/>
            <person name="Ravi A."/>
            <person name="Getino M."/>
            <person name="Pursley I."/>
            <person name="Horton D.L."/>
            <person name="Alikhan N.-F."/>
            <person name="Baker D."/>
            <person name="Gharbi K."/>
            <person name="Hall N."/>
            <person name="Watson M."/>
            <person name="Adriaenssens E.M."/>
            <person name="Foster-Nyarko E."/>
            <person name="Jarju S."/>
            <person name="Secka A."/>
            <person name="Antonio M."/>
            <person name="Oren A."/>
            <person name="Chaudhuri R."/>
            <person name="La Ragione R.M."/>
            <person name="Hildebrand F."/>
            <person name="Pallen M.J."/>
        </authorList>
    </citation>
    <scope>NUCLEOTIDE SEQUENCE [LARGE SCALE GENOMIC DNA]</scope>
    <source>
        <strain evidence="13 14">Sa1CVN1</strain>
    </source>
</reference>
<evidence type="ECO:0000256" key="1">
    <source>
        <dbReference type="ARBA" id="ARBA00000971"/>
    </source>
</evidence>
<gene>
    <name evidence="13" type="ORF">H9625_07165</name>
</gene>
<evidence type="ECO:0000256" key="7">
    <source>
        <dbReference type="ARBA" id="ARBA00023186"/>
    </source>
</evidence>
<comment type="catalytic activity">
    <reaction evidence="1">
        <text>[protein]-peptidylproline (omega=180) = [protein]-peptidylproline (omega=0)</text>
        <dbReference type="Rhea" id="RHEA:16237"/>
        <dbReference type="Rhea" id="RHEA-COMP:10747"/>
        <dbReference type="Rhea" id="RHEA-COMP:10748"/>
        <dbReference type="ChEBI" id="CHEBI:83833"/>
        <dbReference type="ChEBI" id="CHEBI:83834"/>
        <dbReference type="EC" id="5.2.1.8"/>
    </reaction>
</comment>
<evidence type="ECO:0000313" key="14">
    <source>
        <dbReference type="Proteomes" id="UP000620874"/>
    </source>
</evidence>
<evidence type="ECO:0000256" key="11">
    <source>
        <dbReference type="ARBA" id="ARBA00042772"/>
    </source>
</evidence>
<proteinExistence type="inferred from homology"/>
<dbReference type="InterPro" id="IPR001179">
    <property type="entry name" value="PPIase_FKBP_dom"/>
</dbReference>
<keyword evidence="14" id="KW-1185">Reference proteome</keyword>
<comment type="similarity">
    <text evidence="3">Belongs to the FKBP-type PPIase family.</text>
</comment>
<protein>
    <recommendedName>
        <fullName evidence="10">FKBP-type peptidyl-prolyl cis-trans isomerase SlyD</fullName>
        <ecNumber evidence="4">5.2.1.8</ecNumber>
    </recommendedName>
    <alternativeName>
        <fullName evidence="11">Metallochaperone SlyD</fullName>
    </alternativeName>
</protein>